<dbReference type="EC" id="4.1.3.27" evidence="4"/>
<dbReference type="InterPro" id="IPR006805">
    <property type="entry name" value="Anth_synth_I_N"/>
</dbReference>
<dbReference type="NCBIfam" id="TIGR01820">
    <property type="entry name" value="TrpE-arch"/>
    <property type="match status" value="1"/>
</dbReference>
<dbReference type="InterPro" id="IPR005801">
    <property type="entry name" value="ADC_synthase"/>
</dbReference>
<keyword evidence="8" id="KW-0460">Magnesium</keyword>
<evidence type="ECO:0000256" key="8">
    <source>
        <dbReference type="ARBA" id="ARBA00022842"/>
    </source>
</evidence>
<dbReference type="PANTHER" id="PTHR11236">
    <property type="entry name" value="AMINOBENZOATE/ANTHRANILATE SYNTHASE"/>
    <property type="match status" value="1"/>
</dbReference>
<evidence type="ECO:0000256" key="4">
    <source>
        <dbReference type="ARBA" id="ARBA00012266"/>
    </source>
</evidence>
<keyword evidence="10 13" id="KW-0456">Lyase</keyword>
<comment type="caution">
    <text evidence="13">The sequence shown here is derived from an EMBL/GenBank/DDBJ whole genome shotgun (WGS) entry which is preliminary data.</text>
</comment>
<evidence type="ECO:0000256" key="10">
    <source>
        <dbReference type="ARBA" id="ARBA00023239"/>
    </source>
</evidence>
<reference evidence="13" key="1">
    <citation type="journal article" date="2015" name="Proc. Natl. Acad. Sci. U.S.A.">
        <title>Networks of energetic and metabolic interactions define dynamics in microbial communities.</title>
        <authorList>
            <person name="Embree M."/>
            <person name="Liu J.K."/>
            <person name="Al-Bassam M.M."/>
            <person name="Zengler K."/>
        </authorList>
    </citation>
    <scope>NUCLEOTIDE SEQUENCE</scope>
</reference>
<evidence type="ECO:0000256" key="3">
    <source>
        <dbReference type="ARBA" id="ARBA00009562"/>
    </source>
</evidence>
<keyword evidence="6" id="KW-0479">Metal-binding</keyword>
<dbReference type="NCBIfam" id="TIGR00564">
    <property type="entry name" value="trpE_most"/>
    <property type="match status" value="1"/>
</dbReference>
<comment type="pathway">
    <text evidence="2">Amino-acid biosynthesis; L-tryptophan biosynthesis; L-tryptophan from chorismate: step 1/5.</text>
</comment>
<dbReference type="AlphaFoldDB" id="A0A0W8FJD7"/>
<evidence type="ECO:0000259" key="12">
    <source>
        <dbReference type="Pfam" id="PF04715"/>
    </source>
</evidence>
<dbReference type="GO" id="GO:0004049">
    <property type="term" value="F:anthranilate synthase activity"/>
    <property type="evidence" value="ECO:0007669"/>
    <property type="project" value="UniProtKB-EC"/>
</dbReference>
<name>A0A0W8FJD7_9ZZZZ</name>
<sequence length="506" mass="54333">MDTAREELTITPGREAFLAAALDRAAPLIIPLSCELDLPDLSPADVYLGLRSESGFLLESLEGSEKIARYSVICTNPALIVSVDESGRADFSGSPRFASAAASAQQATPVDTIRSIMQRFSAVPSRVPCFSGGMVGYAAYDLVYSLHSRVQKTAAGGQDTPPARFMLAADCIVFDHLKRRMHLVTGRLLDGATDPAAEYEEGVARLGSLKERIGRFVRVPDAPRPAGRTPSPSSNLSKEEFMQAVRRIKEYIYAGDIFQAVLSRRLECRFDGDPFSIYKHLRAANPSPYMYHLDFGDLAVVGSSPEMLVRVKNGRVMTVPIAGTRPRGRSAEEDGRLAAELLRDEKERAEHVMLVDLARNDLGSVCAYGSVNVDEFMGIEKFSHVQHIVSIVSGTLRAGLDAFDVLKACFPAGTVSGAPKVRAMQIIDETEGACRGIYAGAVGYFGFDGALDVAIAIRTVVVSGGTAYVQVGAGIVADSDPEREWIETENKGAAMMLALEQGGGGA</sequence>
<feature type="domain" description="Anthranilate synthase component I N-terminal" evidence="12">
    <location>
        <begin position="40"/>
        <end position="183"/>
    </location>
</feature>
<dbReference type="Pfam" id="PF04715">
    <property type="entry name" value="Anth_synt_I_N"/>
    <property type="match status" value="1"/>
</dbReference>
<dbReference type="SUPFAM" id="SSF56322">
    <property type="entry name" value="ADC synthase"/>
    <property type="match status" value="1"/>
</dbReference>
<accession>A0A0W8FJD7</accession>
<keyword evidence="9" id="KW-0057">Aromatic amino acid biosynthesis</keyword>
<dbReference type="InterPro" id="IPR010116">
    <property type="entry name" value="Anthranilate_synth_I_arc_typ"/>
</dbReference>
<evidence type="ECO:0000259" key="11">
    <source>
        <dbReference type="Pfam" id="PF00425"/>
    </source>
</evidence>
<comment type="similarity">
    <text evidence="3">Belongs to the anthranilate synthase component I family.</text>
</comment>
<evidence type="ECO:0000256" key="6">
    <source>
        <dbReference type="ARBA" id="ARBA00022723"/>
    </source>
</evidence>
<evidence type="ECO:0000256" key="2">
    <source>
        <dbReference type="ARBA" id="ARBA00004873"/>
    </source>
</evidence>
<dbReference type="Pfam" id="PF00425">
    <property type="entry name" value="Chorismate_bind"/>
    <property type="match status" value="1"/>
</dbReference>
<dbReference type="InterPro" id="IPR005256">
    <property type="entry name" value="Anth_synth_I_PabB"/>
</dbReference>
<dbReference type="InterPro" id="IPR019999">
    <property type="entry name" value="Anth_synth_I-like"/>
</dbReference>
<keyword evidence="7" id="KW-0822">Tryptophan biosynthesis</keyword>
<dbReference type="PANTHER" id="PTHR11236:SF9">
    <property type="entry name" value="ANTHRANILATE SYNTHASE COMPONENT 1"/>
    <property type="match status" value="1"/>
</dbReference>
<dbReference type="UniPathway" id="UPA00035">
    <property type="reaction ID" value="UER00040"/>
</dbReference>
<dbReference type="PRINTS" id="PR00095">
    <property type="entry name" value="ANTSNTHASEI"/>
</dbReference>
<evidence type="ECO:0000256" key="1">
    <source>
        <dbReference type="ARBA" id="ARBA00001946"/>
    </source>
</evidence>
<evidence type="ECO:0000256" key="9">
    <source>
        <dbReference type="ARBA" id="ARBA00023141"/>
    </source>
</evidence>
<feature type="domain" description="Chorismate-utilising enzyme C-terminal" evidence="11">
    <location>
        <begin position="238"/>
        <end position="491"/>
    </location>
</feature>
<dbReference type="GO" id="GO:0046872">
    <property type="term" value="F:metal ion binding"/>
    <property type="evidence" value="ECO:0007669"/>
    <property type="project" value="UniProtKB-KW"/>
</dbReference>
<organism evidence="13">
    <name type="scientific">hydrocarbon metagenome</name>
    <dbReference type="NCBI Taxonomy" id="938273"/>
    <lineage>
        <taxon>unclassified sequences</taxon>
        <taxon>metagenomes</taxon>
        <taxon>ecological metagenomes</taxon>
    </lineage>
</organism>
<comment type="cofactor">
    <cofactor evidence="1">
        <name>Mg(2+)</name>
        <dbReference type="ChEBI" id="CHEBI:18420"/>
    </cofactor>
</comment>
<gene>
    <name evidence="13" type="ORF">ASZ90_009238</name>
</gene>
<evidence type="ECO:0000256" key="7">
    <source>
        <dbReference type="ARBA" id="ARBA00022822"/>
    </source>
</evidence>
<evidence type="ECO:0000256" key="5">
    <source>
        <dbReference type="ARBA" id="ARBA00022605"/>
    </source>
</evidence>
<dbReference type="GO" id="GO:0000162">
    <property type="term" value="P:L-tryptophan biosynthetic process"/>
    <property type="evidence" value="ECO:0007669"/>
    <property type="project" value="UniProtKB-UniPathway"/>
</dbReference>
<evidence type="ECO:0000313" key="13">
    <source>
        <dbReference type="EMBL" id="KUG21020.1"/>
    </source>
</evidence>
<dbReference type="Gene3D" id="3.60.120.10">
    <property type="entry name" value="Anthranilate synthase"/>
    <property type="match status" value="1"/>
</dbReference>
<keyword evidence="5" id="KW-0028">Amino-acid biosynthesis</keyword>
<dbReference type="InterPro" id="IPR015890">
    <property type="entry name" value="Chorismate_C"/>
</dbReference>
<dbReference type="EMBL" id="LNQE01001113">
    <property type="protein sequence ID" value="KUG21020.1"/>
    <property type="molecule type" value="Genomic_DNA"/>
</dbReference>
<protein>
    <recommendedName>
        <fullName evidence="4">anthranilate synthase</fullName>
        <ecNumber evidence="4">4.1.3.27</ecNumber>
    </recommendedName>
</protein>
<proteinExistence type="inferred from homology"/>